<dbReference type="AlphaFoldDB" id="A0A7I7YUM6"/>
<proteinExistence type="predicted"/>
<accession>A0A7I7YUM6</accession>
<protein>
    <submittedName>
        <fullName evidence="4">N-acetyltransferase</fullName>
    </submittedName>
</protein>
<dbReference type="InterPro" id="IPR050832">
    <property type="entry name" value="Bact_Acetyltransf"/>
</dbReference>
<dbReference type="PANTHER" id="PTHR43877:SF1">
    <property type="entry name" value="ACETYLTRANSFERASE"/>
    <property type="match status" value="1"/>
</dbReference>
<reference evidence="4 5" key="1">
    <citation type="journal article" date="2019" name="Emerg. Microbes Infect.">
        <title>Comprehensive subspecies identification of 175 nontuberculous mycobacteria species based on 7547 genomic profiles.</title>
        <authorList>
            <person name="Matsumoto Y."/>
            <person name="Kinjo T."/>
            <person name="Motooka D."/>
            <person name="Nabeya D."/>
            <person name="Jung N."/>
            <person name="Uechi K."/>
            <person name="Horii T."/>
            <person name="Iida T."/>
            <person name="Fujita J."/>
            <person name="Nakamura S."/>
        </authorList>
    </citation>
    <scope>NUCLEOTIDE SEQUENCE [LARGE SCALE GENOMIC DNA]</scope>
    <source>
        <strain evidence="4 5">JCM 14742</strain>
    </source>
</reference>
<dbReference type="Gene3D" id="3.40.630.30">
    <property type="match status" value="1"/>
</dbReference>
<evidence type="ECO:0000313" key="5">
    <source>
        <dbReference type="Proteomes" id="UP000467105"/>
    </source>
</evidence>
<organism evidence="4 5">
    <name type="scientific">Mycobacterium parmense</name>
    <dbReference type="NCBI Taxonomy" id="185642"/>
    <lineage>
        <taxon>Bacteria</taxon>
        <taxon>Bacillati</taxon>
        <taxon>Actinomycetota</taxon>
        <taxon>Actinomycetes</taxon>
        <taxon>Mycobacteriales</taxon>
        <taxon>Mycobacteriaceae</taxon>
        <taxon>Mycobacterium</taxon>
        <taxon>Mycobacterium simiae complex</taxon>
    </lineage>
</organism>
<dbReference type="CDD" id="cd04301">
    <property type="entry name" value="NAT_SF"/>
    <property type="match status" value="1"/>
</dbReference>
<dbReference type="GO" id="GO:0016747">
    <property type="term" value="F:acyltransferase activity, transferring groups other than amino-acyl groups"/>
    <property type="evidence" value="ECO:0007669"/>
    <property type="project" value="InterPro"/>
</dbReference>
<evidence type="ECO:0000259" key="3">
    <source>
        <dbReference type="PROSITE" id="PS51186"/>
    </source>
</evidence>
<dbReference type="RefSeq" id="WP_232066595.1">
    <property type="nucleotide sequence ID" value="NZ_AP022614.1"/>
</dbReference>
<name>A0A7I7YUM6_9MYCO</name>
<keyword evidence="1 4" id="KW-0808">Transferase</keyword>
<keyword evidence="5" id="KW-1185">Reference proteome</keyword>
<dbReference type="EMBL" id="AP022614">
    <property type="protein sequence ID" value="BBZ44942.1"/>
    <property type="molecule type" value="Genomic_DNA"/>
</dbReference>
<dbReference type="InterPro" id="IPR000182">
    <property type="entry name" value="GNAT_dom"/>
</dbReference>
<dbReference type="Pfam" id="PF13508">
    <property type="entry name" value="Acetyltransf_7"/>
    <property type="match status" value="1"/>
</dbReference>
<dbReference type="InterPro" id="IPR016181">
    <property type="entry name" value="Acyl_CoA_acyltransferase"/>
</dbReference>
<dbReference type="SUPFAM" id="SSF55729">
    <property type="entry name" value="Acyl-CoA N-acyltransferases (Nat)"/>
    <property type="match status" value="1"/>
</dbReference>
<evidence type="ECO:0000313" key="4">
    <source>
        <dbReference type="EMBL" id="BBZ44942.1"/>
    </source>
</evidence>
<dbReference type="PROSITE" id="PS51186">
    <property type="entry name" value="GNAT"/>
    <property type="match status" value="1"/>
</dbReference>
<evidence type="ECO:0000256" key="1">
    <source>
        <dbReference type="ARBA" id="ARBA00022679"/>
    </source>
</evidence>
<feature type="domain" description="N-acetyltransferase" evidence="3">
    <location>
        <begin position="6"/>
        <end position="170"/>
    </location>
</feature>
<dbReference type="Proteomes" id="UP000467105">
    <property type="component" value="Chromosome"/>
</dbReference>
<sequence length="170" mass="19465">MSNSDVRVRRAEPADFAEVAAMHYPVWRRSWEGIVSPHLLDLLGPAQRWADVVYPEMLSRRGWSMWIAEAGVATLGMVLFGPDSAHPEHVQIDSLYVDERHQRHGVGALLLRQAVCANPAADVILWCAEINTKGRRFYEKNDFRADGRTLDWEPLPWVRVPHLGYRLKRA</sequence>
<dbReference type="PANTHER" id="PTHR43877">
    <property type="entry name" value="AMINOALKYLPHOSPHONATE N-ACETYLTRANSFERASE-RELATED-RELATED"/>
    <property type="match status" value="1"/>
</dbReference>
<gene>
    <name evidence="4" type="ORF">MPRM_22230</name>
</gene>
<evidence type="ECO:0000256" key="2">
    <source>
        <dbReference type="ARBA" id="ARBA00023315"/>
    </source>
</evidence>
<keyword evidence="2" id="KW-0012">Acyltransferase</keyword>